<dbReference type="EMBL" id="PNRE01000103">
    <property type="protein sequence ID" value="PMR66981.1"/>
    <property type="molecule type" value="Genomic_DNA"/>
</dbReference>
<evidence type="ECO:0000256" key="3">
    <source>
        <dbReference type="ARBA" id="ARBA00022448"/>
    </source>
</evidence>
<dbReference type="GO" id="GO:0046872">
    <property type="term" value="F:metal ion binding"/>
    <property type="evidence" value="ECO:0007669"/>
    <property type="project" value="UniProtKB-KW"/>
</dbReference>
<evidence type="ECO:0000256" key="1">
    <source>
        <dbReference type="ARBA" id="ARBA00001970"/>
    </source>
</evidence>
<evidence type="ECO:0000256" key="10">
    <source>
        <dbReference type="ARBA" id="ARBA00023004"/>
    </source>
</evidence>
<dbReference type="SUPFAM" id="SSF81342">
    <property type="entry name" value="Transmembrane di-heme cytochromes"/>
    <property type="match status" value="1"/>
</dbReference>
<keyword evidence="6 13" id="KW-0812">Transmembrane</keyword>
<feature type="domain" description="Cytochrome b561 bacterial/Ni-hydrogenase" evidence="14">
    <location>
        <begin position="40"/>
        <end position="209"/>
    </location>
</feature>
<evidence type="ECO:0000256" key="11">
    <source>
        <dbReference type="ARBA" id="ARBA00023136"/>
    </source>
</evidence>
<dbReference type="GO" id="GO:0022904">
    <property type="term" value="P:respiratory electron transport chain"/>
    <property type="evidence" value="ECO:0007669"/>
    <property type="project" value="InterPro"/>
</dbReference>
<evidence type="ECO:0000313" key="16">
    <source>
        <dbReference type="Proteomes" id="UP000235346"/>
    </source>
</evidence>
<dbReference type="PANTHER" id="PTHR30529">
    <property type="entry name" value="CYTOCHROME B561"/>
    <property type="match status" value="1"/>
</dbReference>
<comment type="cofactor">
    <cofactor evidence="1">
        <name>heme b</name>
        <dbReference type="ChEBI" id="CHEBI:60344"/>
    </cofactor>
</comment>
<organism evidence="15 16">
    <name type="scientific">Halomonas heilongjiangensis</name>
    <dbReference type="NCBI Taxonomy" id="1387883"/>
    <lineage>
        <taxon>Bacteria</taxon>
        <taxon>Pseudomonadati</taxon>
        <taxon>Pseudomonadota</taxon>
        <taxon>Gammaproteobacteria</taxon>
        <taxon>Oceanospirillales</taxon>
        <taxon>Halomonadaceae</taxon>
        <taxon>Halomonas</taxon>
    </lineage>
</organism>
<evidence type="ECO:0000256" key="12">
    <source>
        <dbReference type="ARBA" id="ARBA00037975"/>
    </source>
</evidence>
<evidence type="ECO:0000259" key="14">
    <source>
        <dbReference type="Pfam" id="PF01292"/>
    </source>
</evidence>
<keyword evidence="8" id="KW-0249">Electron transport</keyword>
<dbReference type="OrthoDB" id="9793784at2"/>
<keyword evidence="4" id="KW-1003">Cell membrane</keyword>
<dbReference type="InterPro" id="IPR052168">
    <property type="entry name" value="Cytochrome_b561_oxidase"/>
</dbReference>
<comment type="similarity">
    <text evidence="12">Belongs to the cytochrome b561 family.</text>
</comment>
<protein>
    <submittedName>
        <fullName evidence="15">Cytochrome b</fullName>
    </submittedName>
</protein>
<evidence type="ECO:0000256" key="9">
    <source>
        <dbReference type="ARBA" id="ARBA00022989"/>
    </source>
</evidence>
<evidence type="ECO:0000256" key="7">
    <source>
        <dbReference type="ARBA" id="ARBA00022723"/>
    </source>
</evidence>
<dbReference type="GO" id="GO:0020037">
    <property type="term" value="F:heme binding"/>
    <property type="evidence" value="ECO:0007669"/>
    <property type="project" value="TreeGrafter"/>
</dbReference>
<accession>A0A2N7TFL5</accession>
<dbReference type="InterPro" id="IPR011577">
    <property type="entry name" value="Cyt_b561_bac/Ni-Hgenase"/>
</dbReference>
<keyword evidence="11 13" id="KW-0472">Membrane</keyword>
<keyword evidence="7" id="KW-0479">Metal-binding</keyword>
<evidence type="ECO:0000256" key="13">
    <source>
        <dbReference type="SAM" id="Phobius"/>
    </source>
</evidence>
<evidence type="ECO:0000256" key="5">
    <source>
        <dbReference type="ARBA" id="ARBA00022617"/>
    </source>
</evidence>
<keyword evidence="16" id="KW-1185">Reference proteome</keyword>
<dbReference type="InterPro" id="IPR016174">
    <property type="entry name" value="Di-haem_cyt_TM"/>
</dbReference>
<feature type="transmembrane region" description="Helical" evidence="13">
    <location>
        <begin position="46"/>
        <end position="65"/>
    </location>
</feature>
<feature type="transmembrane region" description="Helical" evidence="13">
    <location>
        <begin position="77"/>
        <end position="96"/>
    </location>
</feature>
<keyword evidence="9 13" id="KW-1133">Transmembrane helix</keyword>
<dbReference type="Proteomes" id="UP000235346">
    <property type="component" value="Unassembled WGS sequence"/>
</dbReference>
<evidence type="ECO:0000256" key="6">
    <source>
        <dbReference type="ARBA" id="ARBA00022692"/>
    </source>
</evidence>
<dbReference type="AlphaFoldDB" id="A0A2N7TFL5"/>
<reference evidence="15 16" key="1">
    <citation type="submission" date="2018-01" db="EMBL/GenBank/DDBJ databases">
        <title>Halomonas endophytica sp. nov., isolated from storage liquid in the stems of Populus euphratica.</title>
        <authorList>
            <person name="Chen C."/>
        </authorList>
    </citation>
    <scope>NUCLEOTIDE SEQUENCE [LARGE SCALE GENOMIC DNA]</scope>
    <source>
        <strain evidence="15 16">DSM 26881</strain>
    </source>
</reference>
<gene>
    <name evidence="15" type="ORF">C1H66_21420</name>
</gene>
<evidence type="ECO:0000313" key="15">
    <source>
        <dbReference type="EMBL" id="PMR66981.1"/>
    </source>
</evidence>
<comment type="caution">
    <text evidence="15">The sequence shown here is derived from an EMBL/GenBank/DDBJ whole genome shotgun (WGS) entry which is preliminary data.</text>
</comment>
<sequence length="212" mass="24049">MALRGHGEARSARRLRLRTGGPVSLARRGRIAWRNHAAGWGLVPRLLHWLVAGLVLFLLGLGLYMGGVEDVFRQFELFQLHKSVGVVVWLLMLLRLGWRLRDPPPPSLPARAWEHRLARLVHGLFYVVLLVMPITGYLMASASTLEIPTRIFGLVELPHLLSPSERLETVFYTLHQWLGWLLMLGIALHLGGALKHHVIDRDATLRRMLIGR</sequence>
<keyword evidence="10" id="KW-0408">Iron</keyword>
<feature type="transmembrane region" description="Helical" evidence="13">
    <location>
        <begin position="117"/>
        <end position="140"/>
    </location>
</feature>
<evidence type="ECO:0000256" key="4">
    <source>
        <dbReference type="ARBA" id="ARBA00022475"/>
    </source>
</evidence>
<name>A0A2N7TFL5_9GAMM</name>
<dbReference type="GO" id="GO:0009055">
    <property type="term" value="F:electron transfer activity"/>
    <property type="evidence" value="ECO:0007669"/>
    <property type="project" value="InterPro"/>
</dbReference>
<evidence type="ECO:0000256" key="8">
    <source>
        <dbReference type="ARBA" id="ARBA00022982"/>
    </source>
</evidence>
<proteinExistence type="inferred from homology"/>
<evidence type="ECO:0000256" key="2">
    <source>
        <dbReference type="ARBA" id="ARBA00004651"/>
    </source>
</evidence>
<dbReference type="Pfam" id="PF01292">
    <property type="entry name" value="Ni_hydr_CYTB"/>
    <property type="match status" value="1"/>
</dbReference>
<keyword evidence="5" id="KW-0349">Heme</keyword>
<keyword evidence="3" id="KW-0813">Transport</keyword>
<feature type="transmembrane region" description="Helical" evidence="13">
    <location>
        <begin position="177"/>
        <end position="198"/>
    </location>
</feature>
<dbReference type="Gene3D" id="1.20.950.20">
    <property type="entry name" value="Transmembrane di-heme cytochromes, Chain C"/>
    <property type="match status" value="1"/>
</dbReference>
<comment type="subcellular location">
    <subcellularLocation>
        <location evidence="2">Cell membrane</location>
        <topology evidence="2">Multi-pass membrane protein</topology>
    </subcellularLocation>
</comment>
<dbReference type="PANTHER" id="PTHR30529:SF7">
    <property type="entry name" value="CYTOCHROME B561 BACTERIAL_NI-HYDROGENASE DOMAIN-CONTAINING PROTEIN"/>
    <property type="match status" value="1"/>
</dbReference>
<dbReference type="GO" id="GO:0005886">
    <property type="term" value="C:plasma membrane"/>
    <property type="evidence" value="ECO:0007669"/>
    <property type="project" value="UniProtKB-SubCell"/>
</dbReference>